<accession>A0ACA9KXK4</accession>
<dbReference type="Proteomes" id="UP000789860">
    <property type="component" value="Unassembled WGS sequence"/>
</dbReference>
<reference evidence="1" key="1">
    <citation type="submission" date="2021-06" db="EMBL/GenBank/DDBJ databases">
        <authorList>
            <person name="Kallberg Y."/>
            <person name="Tangrot J."/>
            <person name="Rosling A."/>
        </authorList>
    </citation>
    <scope>NUCLEOTIDE SEQUENCE</scope>
    <source>
        <strain evidence="1">AU212A</strain>
    </source>
</reference>
<protein>
    <submittedName>
        <fullName evidence="1">7498_t:CDS:1</fullName>
    </submittedName>
</protein>
<evidence type="ECO:0000313" key="1">
    <source>
        <dbReference type="EMBL" id="CAG8495671.1"/>
    </source>
</evidence>
<proteinExistence type="predicted"/>
<gene>
    <name evidence="1" type="ORF">SCALOS_LOCUS3021</name>
</gene>
<feature type="non-terminal residue" evidence="1">
    <location>
        <position position="400"/>
    </location>
</feature>
<comment type="caution">
    <text evidence="1">The sequence shown here is derived from an EMBL/GenBank/DDBJ whole genome shotgun (WGS) entry which is preliminary data.</text>
</comment>
<name>A0ACA9KXK4_9GLOM</name>
<sequence>MIYAPVIINIKNHNLQKIVSFGVIWILRSQVLPTILYQDYTKKSIEEDEIIILRNCYNFLYTSQAQANINAIHQEIRENIYNLLRCRTAGSNLYTNYRHLQGLIKLSKNKYAFELHSSLIEAFLNHEESSNWFYPSLLIASQWLKNNNPLFEKYNQACMPLQFPISNDIHQTFLTARPVNTSTNAESTRPLSLIIPNKDFPNEIHNEDYRYECLIAEFLETNNDLTLPIPNYDPDIESLLFPDLFSTGHYHYEDSKNLLDFKQNIDSYSKYIKLQLLSDLIIASTYTNKPIINESLTTTLPSHIRTSDSFFRKKQYQQGHINFQYVTTFGFRKYVTKYATKPEPTEIFDIMEQDSYKKHVQARILGSIELMILFLQYSVTRSSAAIKFLPSALSELQIRS</sequence>
<keyword evidence="2" id="KW-1185">Reference proteome</keyword>
<organism evidence="1 2">
    <name type="scientific">Scutellospora calospora</name>
    <dbReference type="NCBI Taxonomy" id="85575"/>
    <lineage>
        <taxon>Eukaryota</taxon>
        <taxon>Fungi</taxon>
        <taxon>Fungi incertae sedis</taxon>
        <taxon>Mucoromycota</taxon>
        <taxon>Glomeromycotina</taxon>
        <taxon>Glomeromycetes</taxon>
        <taxon>Diversisporales</taxon>
        <taxon>Gigasporaceae</taxon>
        <taxon>Scutellospora</taxon>
    </lineage>
</organism>
<dbReference type="EMBL" id="CAJVPM010003000">
    <property type="protein sequence ID" value="CAG8495671.1"/>
    <property type="molecule type" value="Genomic_DNA"/>
</dbReference>
<evidence type="ECO:0000313" key="2">
    <source>
        <dbReference type="Proteomes" id="UP000789860"/>
    </source>
</evidence>